<comment type="subcellular location">
    <subcellularLocation>
        <location evidence="2">Cytoplasm</location>
    </subcellularLocation>
    <subcellularLocation>
        <location evidence="1">Endomembrane system</location>
        <topology evidence="1">Peripheral membrane protein</topology>
    </subcellularLocation>
</comment>
<evidence type="ECO:0000256" key="5">
    <source>
        <dbReference type="ARBA" id="ARBA00022490"/>
    </source>
</evidence>
<dbReference type="GO" id="GO:0000422">
    <property type="term" value="P:autophagy of mitochondrion"/>
    <property type="evidence" value="ECO:0007669"/>
    <property type="project" value="TreeGrafter"/>
</dbReference>
<dbReference type="PANTHER" id="PTHR45949">
    <property type="entry name" value="SORTING NEXIN-4"/>
    <property type="match status" value="1"/>
</dbReference>
<keyword evidence="5" id="KW-0963">Cytoplasm</keyword>
<dbReference type="Gene3D" id="1.20.1270.60">
    <property type="entry name" value="Arfaptin homology (AH) domain/BAR domain"/>
    <property type="match status" value="1"/>
</dbReference>
<evidence type="ECO:0000256" key="6">
    <source>
        <dbReference type="ARBA" id="ARBA00023121"/>
    </source>
</evidence>
<evidence type="ECO:0000259" key="8">
    <source>
        <dbReference type="PROSITE" id="PS50195"/>
    </source>
</evidence>
<evidence type="ECO:0000256" key="1">
    <source>
        <dbReference type="ARBA" id="ARBA00004184"/>
    </source>
</evidence>
<dbReference type="AlphaFoldDB" id="A0A8B8G375"/>
<dbReference type="SUPFAM" id="SSF64268">
    <property type="entry name" value="PX domain"/>
    <property type="match status" value="1"/>
</dbReference>
<dbReference type="PANTHER" id="PTHR45949:SF2">
    <property type="entry name" value="SORTING NEXIN-4"/>
    <property type="match status" value="1"/>
</dbReference>
<keyword evidence="4" id="KW-0813">Transport</keyword>
<dbReference type="GO" id="GO:0005769">
    <property type="term" value="C:early endosome"/>
    <property type="evidence" value="ECO:0007669"/>
    <property type="project" value="TreeGrafter"/>
</dbReference>
<keyword evidence="6" id="KW-0446">Lipid-binding</keyword>
<gene>
    <name evidence="10" type="primary">LOC112688458</name>
</gene>
<dbReference type="GO" id="GO:0015031">
    <property type="term" value="P:protein transport"/>
    <property type="evidence" value="ECO:0007669"/>
    <property type="project" value="TreeGrafter"/>
</dbReference>
<dbReference type="RefSeq" id="XP_025417427.1">
    <property type="nucleotide sequence ID" value="XM_025561642.1"/>
</dbReference>
<dbReference type="GO" id="GO:0000407">
    <property type="term" value="C:phagophore assembly site"/>
    <property type="evidence" value="ECO:0007669"/>
    <property type="project" value="TreeGrafter"/>
</dbReference>
<organism evidence="9 10">
    <name type="scientific">Sipha flava</name>
    <name type="common">yellow sugarcane aphid</name>
    <dbReference type="NCBI Taxonomy" id="143950"/>
    <lineage>
        <taxon>Eukaryota</taxon>
        <taxon>Metazoa</taxon>
        <taxon>Ecdysozoa</taxon>
        <taxon>Arthropoda</taxon>
        <taxon>Hexapoda</taxon>
        <taxon>Insecta</taxon>
        <taxon>Pterygota</taxon>
        <taxon>Neoptera</taxon>
        <taxon>Paraneoptera</taxon>
        <taxon>Hemiptera</taxon>
        <taxon>Sternorrhyncha</taxon>
        <taxon>Aphidomorpha</taxon>
        <taxon>Aphidoidea</taxon>
        <taxon>Aphididae</taxon>
        <taxon>Sipha</taxon>
    </lineage>
</organism>
<accession>A0A8B8G375</accession>
<dbReference type="Pfam" id="PF00787">
    <property type="entry name" value="PX"/>
    <property type="match status" value="1"/>
</dbReference>
<dbReference type="OrthoDB" id="205639at2759"/>
<dbReference type="GO" id="GO:0061709">
    <property type="term" value="P:reticulophagy"/>
    <property type="evidence" value="ECO:0007669"/>
    <property type="project" value="TreeGrafter"/>
</dbReference>
<sequence length="460" mass="53614">MCGRYNIHTHFRCKSRDTQLSKSRELNGMMTDQSSAVLEVSVEEKGITPMPQILLNDTPTVNLVSFPMNTNDFHLKLNFRHDIQVRVENPQKIVEPLETYITYRVSTKADRIDYPHKEYVIRRRYNDFIWLRQNIAAEYPDRIVPPLPAKHTILGQLDRYSKEFVTCRMLLLERFLSRLVAHPILTEDKHLRVFLTANATEFASYKKRGTGLLRRMSNSLNTISVSYNSRQIDFEFDPIRNHLQGLSEKLAMLEKVAQRIHKERKELCVESHQLGAAFIEWSSNEQSVSAALSRIGHTITANSSALRHNLISNFISDWAQPLKDYVSYIECVRETLGKRDALQIQYEQSLIDLEKKKADKDKVANNDKPIMSFWSKTETDKEEKIERMSQVIPKLVSVVEANQERLDVCSNVFRQEFGLWKYQKKSDLKNMLTALAESHIQYYQNCVTSWDLVFKRMASE</sequence>
<evidence type="ECO:0000256" key="2">
    <source>
        <dbReference type="ARBA" id="ARBA00004496"/>
    </source>
</evidence>
<keyword evidence="7" id="KW-0472">Membrane</keyword>
<dbReference type="GeneID" id="112688458"/>
<dbReference type="InterPro" id="IPR001683">
    <property type="entry name" value="PX_dom"/>
</dbReference>
<dbReference type="Gene3D" id="3.30.1520.10">
    <property type="entry name" value="Phox-like domain"/>
    <property type="match status" value="1"/>
</dbReference>
<comment type="similarity">
    <text evidence="3">Belongs to the sorting nexin family.</text>
</comment>
<dbReference type="SMART" id="SM00312">
    <property type="entry name" value="PX"/>
    <property type="match status" value="1"/>
</dbReference>
<name>A0A8B8G375_9HEMI</name>
<dbReference type="SUPFAM" id="SSF103657">
    <property type="entry name" value="BAR/IMD domain-like"/>
    <property type="match status" value="1"/>
</dbReference>
<dbReference type="InterPro" id="IPR027267">
    <property type="entry name" value="AH/BAR_dom_sf"/>
</dbReference>
<evidence type="ECO:0000313" key="10">
    <source>
        <dbReference type="RefSeq" id="XP_025417427.1"/>
    </source>
</evidence>
<dbReference type="GO" id="GO:0034727">
    <property type="term" value="P:piecemeal microautophagy of the nucleus"/>
    <property type="evidence" value="ECO:0007669"/>
    <property type="project" value="TreeGrafter"/>
</dbReference>
<evidence type="ECO:0000256" key="3">
    <source>
        <dbReference type="ARBA" id="ARBA00010883"/>
    </source>
</evidence>
<feature type="domain" description="PX" evidence="8">
    <location>
        <begin position="81"/>
        <end position="202"/>
    </location>
</feature>
<reference evidence="10" key="1">
    <citation type="submission" date="2025-08" db="UniProtKB">
        <authorList>
            <consortium name="RefSeq"/>
        </authorList>
    </citation>
    <scope>IDENTIFICATION</scope>
    <source>
        <tissue evidence="10">Whole body</tissue>
    </source>
</reference>
<evidence type="ECO:0000256" key="7">
    <source>
        <dbReference type="ARBA" id="ARBA00023136"/>
    </source>
</evidence>
<dbReference type="GO" id="GO:0032456">
    <property type="term" value="P:endocytic recycling"/>
    <property type="evidence" value="ECO:0007669"/>
    <property type="project" value="TreeGrafter"/>
</dbReference>
<evidence type="ECO:0000256" key="4">
    <source>
        <dbReference type="ARBA" id="ARBA00022448"/>
    </source>
</evidence>
<dbReference type="GO" id="GO:0035091">
    <property type="term" value="F:phosphatidylinositol binding"/>
    <property type="evidence" value="ECO:0007669"/>
    <property type="project" value="InterPro"/>
</dbReference>
<keyword evidence="9" id="KW-1185">Reference proteome</keyword>
<dbReference type="PROSITE" id="PS50195">
    <property type="entry name" value="PX"/>
    <property type="match status" value="1"/>
</dbReference>
<proteinExistence type="inferred from homology"/>
<dbReference type="CDD" id="cd06860">
    <property type="entry name" value="PX_SNX7_30_like"/>
    <property type="match status" value="1"/>
</dbReference>
<protein>
    <submittedName>
        <fullName evidence="10">Sorting nexin-7-like isoform X1</fullName>
    </submittedName>
</protein>
<dbReference type="Pfam" id="PF09325">
    <property type="entry name" value="Vps5"/>
    <property type="match status" value="1"/>
</dbReference>
<evidence type="ECO:0000313" key="9">
    <source>
        <dbReference type="Proteomes" id="UP000694846"/>
    </source>
</evidence>
<dbReference type="InterPro" id="IPR015404">
    <property type="entry name" value="Vps5_C"/>
</dbReference>
<dbReference type="InterPro" id="IPR036871">
    <property type="entry name" value="PX_dom_sf"/>
</dbReference>
<dbReference type="Proteomes" id="UP000694846">
    <property type="component" value="Unplaced"/>
</dbReference>